<feature type="region of interest" description="Disordered" evidence="1">
    <location>
        <begin position="78"/>
        <end position="158"/>
    </location>
</feature>
<dbReference type="AlphaFoldDB" id="A0A8H7PGX1"/>
<dbReference type="Proteomes" id="UP000612746">
    <property type="component" value="Unassembled WGS sequence"/>
</dbReference>
<dbReference type="OrthoDB" id="10469912at2759"/>
<protein>
    <submittedName>
        <fullName evidence="3">Uncharacterized protein</fullName>
    </submittedName>
</protein>
<feature type="compositionally biased region" description="Polar residues" evidence="1">
    <location>
        <begin position="142"/>
        <end position="154"/>
    </location>
</feature>
<feature type="signal peptide" evidence="2">
    <location>
        <begin position="1"/>
        <end position="19"/>
    </location>
</feature>
<accession>A0A8H7PGX1</accession>
<evidence type="ECO:0000313" key="4">
    <source>
        <dbReference type="Proteomes" id="UP000612746"/>
    </source>
</evidence>
<gene>
    <name evidence="3" type="ORF">INT44_008807</name>
</gene>
<reference evidence="3" key="1">
    <citation type="submission" date="2020-12" db="EMBL/GenBank/DDBJ databases">
        <title>Metabolic potential, ecology and presence of endohyphal bacteria is reflected in genomic diversity of Mucoromycotina.</title>
        <authorList>
            <person name="Muszewska A."/>
            <person name="Okrasinska A."/>
            <person name="Steczkiewicz K."/>
            <person name="Drgas O."/>
            <person name="Orlowska M."/>
            <person name="Perlinska-Lenart U."/>
            <person name="Aleksandrzak-Piekarczyk T."/>
            <person name="Szatraj K."/>
            <person name="Zielenkiewicz U."/>
            <person name="Pilsyk S."/>
            <person name="Malc E."/>
            <person name="Mieczkowski P."/>
            <person name="Kruszewska J.S."/>
            <person name="Biernat P."/>
            <person name="Pawlowska J."/>
        </authorList>
    </citation>
    <scope>NUCLEOTIDE SEQUENCE</scope>
    <source>
        <strain evidence="3">WA0000051536</strain>
    </source>
</reference>
<keyword evidence="4" id="KW-1185">Reference proteome</keyword>
<name>A0A8H7PGX1_9FUNG</name>
<organism evidence="3 4">
    <name type="scientific">Umbelopsis vinacea</name>
    <dbReference type="NCBI Taxonomy" id="44442"/>
    <lineage>
        <taxon>Eukaryota</taxon>
        <taxon>Fungi</taxon>
        <taxon>Fungi incertae sedis</taxon>
        <taxon>Mucoromycota</taxon>
        <taxon>Mucoromycotina</taxon>
        <taxon>Umbelopsidomycetes</taxon>
        <taxon>Umbelopsidales</taxon>
        <taxon>Umbelopsidaceae</taxon>
        <taxon>Umbelopsis</taxon>
    </lineage>
</organism>
<evidence type="ECO:0000313" key="3">
    <source>
        <dbReference type="EMBL" id="KAG2173455.1"/>
    </source>
</evidence>
<feature type="chain" id="PRO_5034349848" evidence="2">
    <location>
        <begin position="20"/>
        <end position="176"/>
    </location>
</feature>
<proteinExistence type="predicted"/>
<comment type="caution">
    <text evidence="3">The sequence shown here is derived from an EMBL/GenBank/DDBJ whole genome shotgun (WGS) entry which is preliminary data.</text>
</comment>
<sequence length="176" mass="18470">MKTVYTATLLVAAAIFVNASSIGEEVAANAVNDATLDTMADKKMEKVSEDMPDFWQMDEAVGAAGTHTVAAALASAAGAAEEALESVEPVEKNHHHHRHAPSGSAAAPEESDAAEFVSEIDSHEENVLTSPEAPPADVKDTQPMTPQADNNQEQAPAAKFVESIKRFFNNLAGGSN</sequence>
<evidence type="ECO:0000256" key="1">
    <source>
        <dbReference type="SAM" id="MobiDB-lite"/>
    </source>
</evidence>
<dbReference type="EMBL" id="JAEPRA010000019">
    <property type="protein sequence ID" value="KAG2173455.1"/>
    <property type="molecule type" value="Genomic_DNA"/>
</dbReference>
<keyword evidence="2" id="KW-0732">Signal</keyword>
<evidence type="ECO:0000256" key="2">
    <source>
        <dbReference type="SAM" id="SignalP"/>
    </source>
</evidence>